<feature type="transmembrane region" description="Helical" evidence="7">
    <location>
        <begin position="327"/>
        <end position="346"/>
    </location>
</feature>
<evidence type="ECO:0000256" key="6">
    <source>
        <dbReference type="SAM" id="MobiDB-lite"/>
    </source>
</evidence>
<dbReference type="InterPro" id="IPR010573">
    <property type="entry name" value="MFS_Str1/Tri12-like"/>
</dbReference>
<dbReference type="PANTHER" id="PTHR23501">
    <property type="entry name" value="MAJOR FACILITATOR SUPERFAMILY"/>
    <property type="match status" value="1"/>
</dbReference>
<evidence type="ECO:0000256" key="2">
    <source>
        <dbReference type="ARBA" id="ARBA00022448"/>
    </source>
</evidence>
<feature type="region of interest" description="Disordered" evidence="6">
    <location>
        <begin position="583"/>
        <end position="605"/>
    </location>
</feature>
<dbReference type="Pfam" id="PF06609">
    <property type="entry name" value="TRI12"/>
    <property type="match status" value="1"/>
</dbReference>
<evidence type="ECO:0000313" key="9">
    <source>
        <dbReference type="EMBL" id="SCZ90512.1"/>
    </source>
</evidence>
<dbReference type="InterPro" id="IPR036259">
    <property type="entry name" value="MFS_trans_sf"/>
</dbReference>
<keyword evidence="4 7" id="KW-1133">Transmembrane helix</keyword>
<dbReference type="STRING" id="289078.A0A2X0KB44"/>
<feature type="transmembrane region" description="Helical" evidence="7">
    <location>
        <begin position="421"/>
        <end position="440"/>
    </location>
</feature>
<keyword evidence="3 7" id="KW-0812">Transmembrane</keyword>
<feature type="transmembrane region" description="Helical" evidence="7">
    <location>
        <begin position="542"/>
        <end position="561"/>
    </location>
</feature>
<feature type="transmembrane region" description="Helical" evidence="7">
    <location>
        <begin position="366"/>
        <end position="385"/>
    </location>
</feature>
<evidence type="ECO:0000256" key="1">
    <source>
        <dbReference type="ARBA" id="ARBA00004141"/>
    </source>
</evidence>
<reference evidence="10" key="1">
    <citation type="submission" date="2016-10" db="EMBL/GenBank/DDBJ databases">
        <authorList>
            <person name="Jeantristanb JTB J.-T."/>
            <person name="Ricardo R."/>
        </authorList>
    </citation>
    <scope>NUCLEOTIDE SEQUENCE [LARGE SCALE GENOMIC DNA]</scope>
</reference>
<keyword evidence="10" id="KW-1185">Reference proteome</keyword>
<dbReference type="OrthoDB" id="2587356at2759"/>
<feature type="compositionally biased region" description="Polar residues" evidence="6">
    <location>
        <begin position="596"/>
        <end position="605"/>
    </location>
</feature>
<feature type="transmembrane region" description="Helical" evidence="7">
    <location>
        <begin position="392"/>
        <end position="409"/>
    </location>
</feature>
<comment type="subcellular location">
    <subcellularLocation>
        <location evidence="1">Membrane</location>
        <topology evidence="1">Multi-pass membrane protein</topology>
    </subcellularLocation>
</comment>
<dbReference type="InterPro" id="IPR020846">
    <property type="entry name" value="MFS_dom"/>
</dbReference>
<evidence type="ECO:0000256" key="5">
    <source>
        <dbReference type="ARBA" id="ARBA00023136"/>
    </source>
</evidence>
<dbReference type="SUPFAM" id="SSF103473">
    <property type="entry name" value="MFS general substrate transporter"/>
    <property type="match status" value="1"/>
</dbReference>
<feature type="transmembrane region" description="Helical" evidence="7">
    <location>
        <begin position="447"/>
        <end position="471"/>
    </location>
</feature>
<organism evidence="9 10">
    <name type="scientific">Microbotryum saponariae</name>
    <dbReference type="NCBI Taxonomy" id="289078"/>
    <lineage>
        <taxon>Eukaryota</taxon>
        <taxon>Fungi</taxon>
        <taxon>Dikarya</taxon>
        <taxon>Basidiomycota</taxon>
        <taxon>Pucciniomycotina</taxon>
        <taxon>Microbotryomycetes</taxon>
        <taxon>Microbotryales</taxon>
        <taxon>Microbotryaceae</taxon>
        <taxon>Microbotryum</taxon>
    </lineage>
</organism>
<feature type="compositionally biased region" description="Basic and acidic residues" evidence="6">
    <location>
        <begin position="583"/>
        <end position="595"/>
    </location>
</feature>
<sequence>MSGKPTETREHIEAAATPAQIAALQSYAVDDHNEQITVLGTMGQDPEHKSKIPWQSWAILALCALAQMQNTYVAIAPAANAYSIAGPLNGMSKRIWIVQAQSVPSIATGPIMAIISDTYGRRWVIIIAWVIFCISAILGMVAKNINQVIVAQTLAGVAAGVSGIMYAVASEVLPSNYRAYAQTVVNGVSSIASVIALVAMSQATSADPLNGWRWIFRTSLIFDGLLLLGFGFLYFPPPRTADSSTFMEKVKKMDWIGYGLLLGGLVPLLMGFAWAGSGSYGWHDPHAYACAAVGFVGLIACILYEWLGTSRGFLDHRLFQNGHNFPLGLFLIAVEGSLFYLINNIYAQQVFSLWVPTGGVDAGARLLPFFLVIFFVAPGMSYYVTKRKDLKWPLCIGFVFFGVCIIGLAESGLNVNMGTAFNAIGGVGFSAPLILLLTMVQYSTPPLFIGVASALTISVRTLGGTVGYAIADAIYGSLTSEQVPAAIAGAAIPLGFSPANLTPLIIAILSGQGIAGVPGITPTIASAASLAAKQVEAHAYKIVWYAFLPGAVLAAVGCALFRNPTERMNWVVDAPLKNMNVLDDEKSANNHHRDPTSSYVSGSKE</sequence>
<proteinExistence type="predicted"/>
<dbReference type="PROSITE" id="PS50850">
    <property type="entry name" value="MFS"/>
    <property type="match status" value="1"/>
</dbReference>
<dbReference type="PANTHER" id="PTHR23501:SF195">
    <property type="entry name" value="PEP5"/>
    <property type="match status" value="1"/>
</dbReference>
<evidence type="ECO:0000256" key="7">
    <source>
        <dbReference type="SAM" id="Phobius"/>
    </source>
</evidence>
<feature type="transmembrane region" description="Helical" evidence="7">
    <location>
        <begin position="255"/>
        <end position="274"/>
    </location>
</feature>
<evidence type="ECO:0000256" key="4">
    <source>
        <dbReference type="ARBA" id="ARBA00022989"/>
    </source>
</evidence>
<feature type="transmembrane region" description="Helical" evidence="7">
    <location>
        <begin position="148"/>
        <end position="168"/>
    </location>
</feature>
<feature type="transmembrane region" description="Helical" evidence="7">
    <location>
        <begin position="180"/>
        <end position="202"/>
    </location>
</feature>
<evidence type="ECO:0000313" key="10">
    <source>
        <dbReference type="Proteomes" id="UP000249723"/>
    </source>
</evidence>
<feature type="transmembrane region" description="Helical" evidence="7">
    <location>
        <begin position="214"/>
        <end position="235"/>
    </location>
</feature>
<accession>A0A2X0KB44</accession>
<feature type="transmembrane region" description="Helical" evidence="7">
    <location>
        <begin position="286"/>
        <end position="307"/>
    </location>
</feature>
<evidence type="ECO:0000259" key="8">
    <source>
        <dbReference type="PROSITE" id="PS50850"/>
    </source>
</evidence>
<feature type="transmembrane region" description="Helical" evidence="7">
    <location>
        <begin position="123"/>
        <end position="142"/>
    </location>
</feature>
<dbReference type="AlphaFoldDB" id="A0A2X0KB44"/>
<evidence type="ECO:0000256" key="3">
    <source>
        <dbReference type="ARBA" id="ARBA00022692"/>
    </source>
</evidence>
<dbReference type="GO" id="GO:0005886">
    <property type="term" value="C:plasma membrane"/>
    <property type="evidence" value="ECO:0007669"/>
    <property type="project" value="TreeGrafter"/>
</dbReference>
<dbReference type="Gene3D" id="1.20.1250.20">
    <property type="entry name" value="MFS general substrate transporter like domains"/>
    <property type="match status" value="2"/>
</dbReference>
<gene>
    <name evidence="9" type="ORF">BZ3500_MVSOF-1268-A1-R1_CHR1-3G02034</name>
</gene>
<dbReference type="Proteomes" id="UP000249723">
    <property type="component" value="Unassembled WGS sequence"/>
</dbReference>
<feature type="domain" description="Major facilitator superfamily (MFS) profile" evidence="8">
    <location>
        <begin position="56"/>
        <end position="525"/>
    </location>
</feature>
<dbReference type="EMBL" id="FMWP01000014">
    <property type="protein sequence ID" value="SCZ90512.1"/>
    <property type="molecule type" value="Genomic_DNA"/>
</dbReference>
<keyword evidence="5 7" id="KW-0472">Membrane</keyword>
<dbReference type="GO" id="GO:0022857">
    <property type="term" value="F:transmembrane transporter activity"/>
    <property type="evidence" value="ECO:0007669"/>
    <property type="project" value="InterPro"/>
</dbReference>
<protein>
    <submittedName>
        <fullName evidence="9">BZ3500_MvSof-1268-A1-R1_Chr1-3g02034 protein</fullName>
    </submittedName>
</protein>
<keyword evidence="2" id="KW-0813">Transport</keyword>
<name>A0A2X0KB44_9BASI</name>